<gene>
    <name evidence="1" type="ORF">KK062_27060</name>
</gene>
<comment type="caution">
    <text evidence="1">The sequence shown here is derived from an EMBL/GenBank/DDBJ whole genome shotgun (WGS) entry which is preliminary data.</text>
</comment>
<keyword evidence="2" id="KW-1185">Reference proteome</keyword>
<protein>
    <submittedName>
        <fullName evidence="1">Uncharacterized protein</fullName>
    </submittedName>
</protein>
<reference evidence="1 2" key="1">
    <citation type="submission" date="2021-05" db="EMBL/GenBank/DDBJ databases">
        <title>A Polyphasic approach of four new species of the genus Ohtaekwangia: Ohtaekwangia histidinii sp. nov., Ohtaekwangia cretensis sp. nov., Ohtaekwangia indiensis sp. nov., Ohtaekwangia reichenbachii sp. nov. from diverse environment.</title>
        <authorList>
            <person name="Octaviana S."/>
        </authorList>
    </citation>
    <scope>NUCLEOTIDE SEQUENCE [LARGE SCALE GENOMIC DNA]</scope>
    <source>
        <strain evidence="1 2">PWU5</strain>
    </source>
</reference>
<dbReference type="RefSeq" id="WP_254087501.1">
    <property type="nucleotide sequence ID" value="NZ_JAHESE010000045.1"/>
</dbReference>
<evidence type="ECO:0000313" key="2">
    <source>
        <dbReference type="Proteomes" id="UP001319080"/>
    </source>
</evidence>
<proteinExistence type="predicted"/>
<dbReference type="AlphaFoldDB" id="A0AAP2E4Y4"/>
<name>A0AAP2E4Y4_9BACT</name>
<organism evidence="1 2">
    <name type="scientific">Dawidia cretensis</name>
    <dbReference type="NCBI Taxonomy" id="2782350"/>
    <lineage>
        <taxon>Bacteria</taxon>
        <taxon>Pseudomonadati</taxon>
        <taxon>Bacteroidota</taxon>
        <taxon>Cytophagia</taxon>
        <taxon>Cytophagales</taxon>
        <taxon>Chryseotaleaceae</taxon>
        <taxon>Dawidia</taxon>
    </lineage>
</organism>
<evidence type="ECO:0000313" key="1">
    <source>
        <dbReference type="EMBL" id="MBT1711932.1"/>
    </source>
</evidence>
<sequence length="416" mass="46871">MEHAIEEPGKHLAALQKFIAVEVPVILKESPSADTLATVIDERFYQVRQEIYKGHLAHADAHAHTRYLALRQLTVLELVGHLLEHTQPIQLYSTLSHRTLTDDICRHLYRSLESLLNYTVEILANGQIDPGLFLPPAACMLYQQMLGGDLVALRDRFAALHVSPRLIDIVLEPFEELRHKDYITFYHAVYLRALKKELQALAGGKQQSTGDGDVLRLLVAHNFNEPAFVTYCLEVMEGQLETCTSPEARLLRLREYKSRLVLSFSSTRLAWHPDPHQHSVRQQIMESLDALIAATAPVLPINNAVSALQRSSDAEDYDIPDGMSVANALTHYMHPAVFGAIANAAHELRVIHLGDNDKQRAERISQIPSPSKRVSAETILRAFNEEKACRKALHYVEKLGSHLKVQIKKYEEKSSV</sequence>
<dbReference type="EMBL" id="JAHESE010000045">
    <property type="protein sequence ID" value="MBT1711932.1"/>
    <property type="molecule type" value="Genomic_DNA"/>
</dbReference>
<accession>A0AAP2E4Y4</accession>
<dbReference type="Proteomes" id="UP001319080">
    <property type="component" value="Unassembled WGS sequence"/>
</dbReference>